<dbReference type="PANTHER" id="PTHR43877">
    <property type="entry name" value="AMINOALKYLPHOSPHONATE N-ACETYLTRANSFERASE-RELATED-RELATED"/>
    <property type="match status" value="1"/>
</dbReference>
<reference evidence="4 5" key="1">
    <citation type="submission" date="2019-03" db="EMBL/GenBank/DDBJ databases">
        <title>Draft genome sequences of novel Actinobacteria.</title>
        <authorList>
            <person name="Sahin N."/>
            <person name="Ay H."/>
            <person name="Saygin H."/>
        </authorList>
    </citation>
    <scope>NUCLEOTIDE SEQUENCE [LARGE SCALE GENOMIC DNA]</scope>
    <source>
        <strain evidence="4 5">DSM 41900</strain>
    </source>
</reference>
<dbReference type="GO" id="GO:0016747">
    <property type="term" value="F:acyltransferase activity, transferring groups other than amino-acyl groups"/>
    <property type="evidence" value="ECO:0007669"/>
    <property type="project" value="InterPro"/>
</dbReference>
<dbReference type="RefSeq" id="WP_132818104.1">
    <property type="nucleotide sequence ID" value="NZ_SMKI01000109.1"/>
</dbReference>
<gene>
    <name evidence="4" type="ORF">E1283_12730</name>
</gene>
<sequence>AGEVTAAVLETPPWPVNVSRAPAEAVAALAEALAADDPAPAEALLPREDGDAFAAAWHARTGRRPDVHHETRLYRLAALRPPQVPPPGRSRAATPEDRALLIDWTDGFLHDVGDAGASPQAVAALVDDRLAHRGVDIWTAPDGAPVAMAHLTRLVAGQARVANVYTPPEHRGHGYASALTAAVSRRALDAGAGEVVLFTDLANPTSNAIYQRIGYRPVLDRVALRL</sequence>
<evidence type="ECO:0000313" key="5">
    <source>
        <dbReference type="Proteomes" id="UP000295345"/>
    </source>
</evidence>
<feature type="domain" description="N-acetyltransferase" evidence="3">
    <location>
        <begin position="88"/>
        <end position="226"/>
    </location>
</feature>
<keyword evidence="1 4" id="KW-0808">Transferase</keyword>
<dbReference type="Proteomes" id="UP000295345">
    <property type="component" value="Unassembled WGS sequence"/>
</dbReference>
<dbReference type="InterPro" id="IPR000182">
    <property type="entry name" value="GNAT_dom"/>
</dbReference>
<dbReference type="AlphaFoldDB" id="A0A4R4TMT4"/>
<dbReference type="Gene3D" id="3.40.630.30">
    <property type="match status" value="1"/>
</dbReference>
<comment type="caution">
    <text evidence="4">The sequence shown here is derived from an EMBL/GenBank/DDBJ whole genome shotgun (WGS) entry which is preliminary data.</text>
</comment>
<dbReference type="OrthoDB" id="3174529at2"/>
<dbReference type="PROSITE" id="PS51186">
    <property type="entry name" value="GNAT"/>
    <property type="match status" value="1"/>
</dbReference>
<organism evidence="4 5">
    <name type="scientific">Streptomyces hainanensis</name>
    <dbReference type="NCBI Taxonomy" id="402648"/>
    <lineage>
        <taxon>Bacteria</taxon>
        <taxon>Bacillati</taxon>
        <taxon>Actinomycetota</taxon>
        <taxon>Actinomycetes</taxon>
        <taxon>Kitasatosporales</taxon>
        <taxon>Streptomycetaceae</taxon>
        <taxon>Streptomyces</taxon>
    </lineage>
</organism>
<dbReference type="Pfam" id="PF00583">
    <property type="entry name" value="Acetyltransf_1"/>
    <property type="match status" value="1"/>
</dbReference>
<evidence type="ECO:0000313" key="4">
    <source>
        <dbReference type="EMBL" id="TDC75379.1"/>
    </source>
</evidence>
<dbReference type="EMBL" id="SMKI01000109">
    <property type="protein sequence ID" value="TDC75379.1"/>
    <property type="molecule type" value="Genomic_DNA"/>
</dbReference>
<dbReference type="InterPro" id="IPR050832">
    <property type="entry name" value="Bact_Acetyltransf"/>
</dbReference>
<dbReference type="InterPro" id="IPR016181">
    <property type="entry name" value="Acyl_CoA_acyltransferase"/>
</dbReference>
<evidence type="ECO:0000256" key="2">
    <source>
        <dbReference type="ARBA" id="ARBA00023315"/>
    </source>
</evidence>
<name>A0A4R4TMT4_9ACTN</name>
<protein>
    <submittedName>
        <fullName evidence="4">GNAT family N-acetyltransferase</fullName>
    </submittedName>
</protein>
<keyword evidence="2" id="KW-0012">Acyltransferase</keyword>
<dbReference type="CDD" id="cd04301">
    <property type="entry name" value="NAT_SF"/>
    <property type="match status" value="1"/>
</dbReference>
<evidence type="ECO:0000256" key="1">
    <source>
        <dbReference type="ARBA" id="ARBA00022679"/>
    </source>
</evidence>
<evidence type="ECO:0000259" key="3">
    <source>
        <dbReference type="PROSITE" id="PS51186"/>
    </source>
</evidence>
<accession>A0A4R4TMT4</accession>
<keyword evidence="5" id="KW-1185">Reference proteome</keyword>
<proteinExistence type="predicted"/>
<dbReference type="SUPFAM" id="SSF55729">
    <property type="entry name" value="Acyl-CoA N-acyltransferases (Nat)"/>
    <property type="match status" value="1"/>
</dbReference>
<feature type="non-terminal residue" evidence="4">
    <location>
        <position position="1"/>
    </location>
</feature>